<dbReference type="AlphaFoldDB" id="Q17NE3"/>
<organism evidence="1 2">
    <name type="scientific">Aedes aegypti</name>
    <name type="common">Yellowfever mosquito</name>
    <name type="synonym">Culex aegypti</name>
    <dbReference type="NCBI Taxonomy" id="7159"/>
    <lineage>
        <taxon>Eukaryota</taxon>
        <taxon>Metazoa</taxon>
        <taxon>Ecdysozoa</taxon>
        <taxon>Arthropoda</taxon>
        <taxon>Hexapoda</taxon>
        <taxon>Insecta</taxon>
        <taxon>Pterygota</taxon>
        <taxon>Neoptera</taxon>
        <taxon>Endopterygota</taxon>
        <taxon>Diptera</taxon>
        <taxon>Nematocera</taxon>
        <taxon>Culicoidea</taxon>
        <taxon>Culicidae</taxon>
        <taxon>Culicinae</taxon>
        <taxon>Aedini</taxon>
        <taxon>Aedes</taxon>
        <taxon>Stegomyia</taxon>
    </lineage>
</organism>
<evidence type="ECO:0000313" key="2">
    <source>
        <dbReference type="Proteomes" id="UP000682892"/>
    </source>
</evidence>
<reference evidence="1" key="1">
    <citation type="submission" date="2005-10" db="EMBL/GenBank/DDBJ databases">
        <authorList>
            <person name="Loftus B.J."/>
            <person name="Nene V.M."/>
            <person name="Hannick L.I."/>
            <person name="Bidwell S."/>
            <person name="Haas B."/>
            <person name="Amedeo P."/>
            <person name="Orvis J."/>
            <person name="Wortman J.R."/>
            <person name="White O.R."/>
            <person name="Salzberg S."/>
            <person name="Shumway M."/>
            <person name="Koo H."/>
            <person name="Zhao Y."/>
            <person name="Holmes M."/>
            <person name="Miller J."/>
            <person name="Schatz M."/>
            <person name="Pop M."/>
            <person name="Pai G."/>
            <person name="Utterback T."/>
            <person name="Rogers Y.-H."/>
            <person name="Kravitz S."/>
            <person name="Fraser C.M."/>
        </authorList>
    </citation>
    <scope>NUCLEOTIDE SEQUENCE</scope>
    <source>
        <strain evidence="1">Liverpool</strain>
    </source>
</reference>
<sequence length="68" mass="7698">MSVANLVLPLNCPELYPFPTQFDYTHVFLVLLSFLASCKIPPHINTRARPPSLSTACSLFGFRMKQTR</sequence>
<gene>
    <name evidence="1" type="ORF">AaeL_AAEL000745</name>
</gene>
<proteinExistence type="predicted"/>
<protein>
    <submittedName>
        <fullName evidence="1">AAEL000745-PA</fullName>
    </submittedName>
</protein>
<reference evidence="1" key="3">
    <citation type="submission" date="2012-09" db="EMBL/GenBank/DDBJ databases">
        <authorList>
            <consortium name="VectorBase"/>
        </authorList>
    </citation>
    <scope>NUCLEOTIDE SEQUENCE</scope>
    <source>
        <strain evidence="1">Liverpool</strain>
    </source>
</reference>
<reference evidence="1" key="2">
    <citation type="journal article" date="2007" name="Science">
        <title>Genome sequence of Aedes aegypti, a major arbovirus vector.</title>
        <authorList>
            <person name="Nene V."/>
            <person name="Wortman J.R."/>
            <person name="Lawson D."/>
            <person name="Haas B."/>
            <person name="Kodira C."/>
            <person name="Tu Z.J."/>
            <person name="Loftus B."/>
            <person name="Xi Z."/>
            <person name="Megy K."/>
            <person name="Grabherr M."/>
            <person name="Ren Q."/>
            <person name="Zdobnov E.M."/>
            <person name="Lobo N.F."/>
            <person name="Campbell K.S."/>
            <person name="Brown S.E."/>
            <person name="Bonaldo M.F."/>
            <person name="Zhu J."/>
            <person name="Sinkins S.P."/>
            <person name="Hogenkamp D.G."/>
            <person name="Amedeo P."/>
            <person name="Arensburger P."/>
            <person name="Atkinson P.W."/>
            <person name="Bidwell S."/>
            <person name="Biedler J."/>
            <person name="Birney E."/>
            <person name="Bruggner R.V."/>
            <person name="Costas J."/>
            <person name="Coy M.R."/>
            <person name="Crabtree J."/>
            <person name="Crawford M."/>
            <person name="Debruyn B."/>
            <person name="Decaprio D."/>
            <person name="Eiglmeier K."/>
            <person name="Eisenstadt E."/>
            <person name="El-Dorry H."/>
            <person name="Gelbart W.M."/>
            <person name="Gomes S.L."/>
            <person name="Hammond M."/>
            <person name="Hannick L.I."/>
            <person name="Hogan J.R."/>
            <person name="Holmes M.H."/>
            <person name="Jaffe D."/>
            <person name="Johnston J.S."/>
            <person name="Kennedy R.C."/>
            <person name="Koo H."/>
            <person name="Kravitz S."/>
            <person name="Kriventseva E.V."/>
            <person name="Kulp D."/>
            <person name="Labutti K."/>
            <person name="Lee E."/>
            <person name="Li S."/>
            <person name="Lovin D.D."/>
            <person name="Mao C."/>
            <person name="Mauceli E."/>
            <person name="Menck C.F."/>
            <person name="Miller J.R."/>
            <person name="Montgomery P."/>
            <person name="Mori A."/>
            <person name="Nascimento A.L."/>
            <person name="Naveira H.F."/>
            <person name="Nusbaum C."/>
            <person name="O'leary S."/>
            <person name="Orvis J."/>
            <person name="Pertea M."/>
            <person name="Quesneville H."/>
            <person name="Reidenbach K.R."/>
            <person name="Rogers Y.H."/>
            <person name="Roth C.W."/>
            <person name="Schneider J.R."/>
            <person name="Schatz M."/>
            <person name="Shumway M."/>
            <person name="Stanke M."/>
            <person name="Stinson E.O."/>
            <person name="Tubio J.M."/>
            <person name="Vanzee J.P."/>
            <person name="Verjovski-Almeida S."/>
            <person name="Werner D."/>
            <person name="White O."/>
            <person name="Wyder S."/>
            <person name="Zeng Q."/>
            <person name="Zhao Q."/>
            <person name="Zhao Y."/>
            <person name="Hill C.A."/>
            <person name="Raikhel A.S."/>
            <person name="Soares M.B."/>
            <person name="Knudson D.L."/>
            <person name="Lee N.H."/>
            <person name="Galagan J."/>
            <person name="Salzberg S.L."/>
            <person name="Paulsen I.T."/>
            <person name="Dimopoulos G."/>
            <person name="Collins F.H."/>
            <person name="Birren B."/>
            <person name="Fraser-Liggett C.M."/>
            <person name="Severson D.W."/>
        </authorList>
    </citation>
    <scope>NUCLEOTIDE SEQUENCE [LARGE SCALE GENOMIC DNA]</scope>
    <source>
        <strain evidence="1">Liverpool</strain>
    </source>
</reference>
<name>Q17NE3_AEDAE</name>
<accession>Q17NE3</accession>
<dbReference type="HOGENOM" id="CLU_2795973_0_0_1"/>
<dbReference type="PaxDb" id="7159-AAEL000745-PA"/>
<dbReference type="Proteomes" id="UP000682892">
    <property type="component" value="Unassembled WGS sequence"/>
</dbReference>
<evidence type="ECO:0000313" key="1">
    <source>
        <dbReference type="EMBL" id="EAT48192.1"/>
    </source>
</evidence>
<dbReference type="EMBL" id="CH477200">
    <property type="protein sequence ID" value="EAT48192.1"/>
    <property type="molecule type" value="Genomic_DNA"/>
</dbReference>